<feature type="transmembrane region" description="Helical" evidence="10">
    <location>
        <begin position="764"/>
        <end position="784"/>
    </location>
</feature>
<dbReference type="Pfam" id="PF13409">
    <property type="entry name" value="GST_N_2"/>
    <property type="match status" value="1"/>
</dbReference>
<dbReference type="CDD" id="cd18596">
    <property type="entry name" value="ABC_6TM_VMR1_D1_like"/>
    <property type="match status" value="1"/>
</dbReference>
<dbReference type="CDD" id="cd18604">
    <property type="entry name" value="ABC_6TM_VMR1_D2_like"/>
    <property type="match status" value="1"/>
</dbReference>
<feature type="transmembrane region" description="Helical" evidence="10">
    <location>
        <begin position="361"/>
        <end position="383"/>
    </location>
</feature>
<evidence type="ECO:0000256" key="10">
    <source>
        <dbReference type="SAM" id="Phobius"/>
    </source>
</evidence>
<feature type="region of interest" description="Disordered" evidence="9">
    <location>
        <begin position="929"/>
        <end position="953"/>
    </location>
</feature>
<feature type="transmembrane region" description="Helical" evidence="10">
    <location>
        <begin position="311"/>
        <end position="332"/>
    </location>
</feature>
<feature type="transmembrane region" description="Helical" evidence="10">
    <location>
        <begin position="427"/>
        <end position="445"/>
    </location>
</feature>
<dbReference type="Pfam" id="PF22041">
    <property type="entry name" value="GST_C_7"/>
    <property type="match status" value="1"/>
</dbReference>
<dbReference type="CDD" id="cd03250">
    <property type="entry name" value="ABCC_MRP_domain1"/>
    <property type="match status" value="1"/>
</dbReference>
<reference evidence="14 15" key="1">
    <citation type="submission" date="2019-12" db="EMBL/GenBank/DDBJ databases">
        <authorList>
            <person name="Floudas D."/>
            <person name="Bentzer J."/>
            <person name="Ahren D."/>
            <person name="Johansson T."/>
            <person name="Persson P."/>
            <person name="Tunlid A."/>
        </authorList>
    </citation>
    <scope>NUCLEOTIDE SEQUENCE [LARGE SCALE GENOMIC DNA]</scope>
    <source>
        <strain evidence="14 15">CBS 102.39</strain>
    </source>
</reference>
<dbReference type="InterPro" id="IPR036249">
    <property type="entry name" value="Thioredoxin-like_sf"/>
</dbReference>
<evidence type="ECO:0000259" key="13">
    <source>
        <dbReference type="PROSITE" id="PS50929"/>
    </source>
</evidence>
<evidence type="ECO:0000256" key="4">
    <source>
        <dbReference type="ARBA" id="ARBA00022737"/>
    </source>
</evidence>
<dbReference type="SUPFAM" id="SSF47616">
    <property type="entry name" value="GST C-terminal domain-like"/>
    <property type="match status" value="1"/>
</dbReference>
<dbReference type="Pfam" id="PF00005">
    <property type="entry name" value="ABC_tran"/>
    <property type="match status" value="2"/>
</dbReference>
<dbReference type="PANTHER" id="PTHR24223">
    <property type="entry name" value="ATP-BINDING CASSETTE SUB-FAMILY C"/>
    <property type="match status" value="1"/>
</dbReference>
<evidence type="ECO:0000313" key="15">
    <source>
        <dbReference type="Proteomes" id="UP000521872"/>
    </source>
</evidence>
<evidence type="ECO:0008006" key="16">
    <source>
        <dbReference type="Google" id="ProtNLM"/>
    </source>
</evidence>
<dbReference type="Proteomes" id="UP000521872">
    <property type="component" value="Unassembled WGS sequence"/>
</dbReference>
<dbReference type="InterPro" id="IPR011527">
    <property type="entry name" value="ABC1_TM_dom"/>
</dbReference>
<feature type="transmembrane region" description="Helical" evidence="10">
    <location>
        <begin position="1294"/>
        <end position="1317"/>
    </location>
</feature>
<feature type="domain" description="ABC transmembrane type-1" evidence="13">
    <location>
        <begin position="1258"/>
        <end position="1519"/>
    </location>
</feature>
<dbReference type="PROSITE" id="PS50893">
    <property type="entry name" value="ABC_TRANSPORTER_2"/>
    <property type="match status" value="2"/>
</dbReference>
<dbReference type="InterPro" id="IPR027417">
    <property type="entry name" value="P-loop_NTPase"/>
</dbReference>
<dbReference type="GO" id="GO:0016020">
    <property type="term" value="C:membrane"/>
    <property type="evidence" value="ECO:0007669"/>
    <property type="project" value="UniProtKB-SubCell"/>
</dbReference>
<dbReference type="GO" id="GO:0016887">
    <property type="term" value="F:ATP hydrolysis activity"/>
    <property type="evidence" value="ECO:0007669"/>
    <property type="project" value="InterPro"/>
</dbReference>
<name>A0A8H4QVM0_9AGAR</name>
<dbReference type="InterPro" id="IPR050173">
    <property type="entry name" value="ABC_transporter_C-like"/>
</dbReference>
<dbReference type="PROSITE" id="PS50404">
    <property type="entry name" value="GST_NTER"/>
    <property type="match status" value="1"/>
</dbReference>
<feature type="compositionally biased region" description="Low complexity" evidence="9">
    <location>
        <begin position="672"/>
        <end position="695"/>
    </location>
</feature>
<evidence type="ECO:0000256" key="7">
    <source>
        <dbReference type="ARBA" id="ARBA00022989"/>
    </source>
</evidence>
<dbReference type="PROSITE" id="PS50929">
    <property type="entry name" value="ABC_TM1F"/>
    <property type="match status" value="2"/>
</dbReference>
<feature type="transmembrane region" description="Helical" evidence="10">
    <location>
        <begin position="466"/>
        <end position="486"/>
    </location>
</feature>
<dbReference type="InterPro" id="IPR036640">
    <property type="entry name" value="ABC1_TM_sf"/>
</dbReference>
<feature type="region of interest" description="Disordered" evidence="9">
    <location>
        <begin position="631"/>
        <end position="713"/>
    </location>
</feature>
<evidence type="ECO:0000256" key="2">
    <source>
        <dbReference type="ARBA" id="ARBA00022448"/>
    </source>
</evidence>
<dbReference type="Gene3D" id="1.20.1560.10">
    <property type="entry name" value="ABC transporter type 1, transmembrane domain"/>
    <property type="match status" value="2"/>
</dbReference>
<dbReference type="CDD" id="cd03038">
    <property type="entry name" value="GST_N_etherase_LigE"/>
    <property type="match status" value="1"/>
</dbReference>
<evidence type="ECO:0000313" key="14">
    <source>
        <dbReference type="EMBL" id="KAF4617616.1"/>
    </source>
</evidence>
<dbReference type="GO" id="GO:0005524">
    <property type="term" value="F:ATP binding"/>
    <property type="evidence" value="ECO:0007669"/>
    <property type="project" value="UniProtKB-KW"/>
</dbReference>
<evidence type="ECO:0000259" key="12">
    <source>
        <dbReference type="PROSITE" id="PS50893"/>
    </source>
</evidence>
<dbReference type="EMBL" id="JAACJL010000030">
    <property type="protein sequence ID" value="KAF4617616.1"/>
    <property type="molecule type" value="Genomic_DNA"/>
</dbReference>
<dbReference type="PROSITE" id="PS00211">
    <property type="entry name" value="ABC_TRANSPORTER_1"/>
    <property type="match status" value="1"/>
</dbReference>
<feature type="transmembrane region" description="Helical" evidence="10">
    <location>
        <begin position="1429"/>
        <end position="1448"/>
    </location>
</feature>
<dbReference type="CDD" id="cd03244">
    <property type="entry name" value="ABCC_MRP_domain2"/>
    <property type="match status" value="1"/>
</dbReference>
<organism evidence="14 15">
    <name type="scientific">Agrocybe pediades</name>
    <dbReference type="NCBI Taxonomy" id="84607"/>
    <lineage>
        <taxon>Eukaryota</taxon>
        <taxon>Fungi</taxon>
        <taxon>Dikarya</taxon>
        <taxon>Basidiomycota</taxon>
        <taxon>Agaricomycotina</taxon>
        <taxon>Agaricomycetes</taxon>
        <taxon>Agaricomycetidae</taxon>
        <taxon>Agaricales</taxon>
        <taxon>Agaricineae</taxon>
        <taxon>Strophariaceae</taxon>
        <taxon>Agrocybe</taxon>
    </lineage>
</organism>
<proteinExistence type="predicted"/>
<feature type="transmembrane region" description="Helical" evidence="10">
    <location>
        <begin position="737"/>
        <end position="758"/>
    </location>
</feature>
<dbReference type="InterPro" id="IPR017871">
    <property type="entry name" value="ABC_transporter-like_CS"/>
</dbReference>
<keyword evidence="8 10" id="KW-0472">Membrane</keyword>
<comment type="subcellular location">
    <subcellularLocation>
        <location evidence="1">Membrane</location>
        <topology evidence="1">Multi-pass membrane protein</topology>
    </subcellularLocation>
</comment>
<feature type="transmembrane region" description="Helical" evidence="10">
    <location>
        <begin position="579"/>
        <end position="602"/>
    </location>
</feature>
<keyword evidence="5" id="KW-0547">Nucleotide-binding</keyword>
<dbReference type="SUPFAM" id="SSF52833">
    <property type="entry name" value="Thioredoxin-like"/>
    <property type="match status" value="1"/>
</dbReference>
<dbReference type="Pfam" id="PF00664">
    <property type="entry name" value="ABC_membrane"/>
    <property type="match status" value="2"/>
</dbReference>
<dbReference type="InterPro" id="IPR003439">
    <property type="entry name" value="ABC_transporter-like_ATP-bd"/>
</dbReference>
<sequence>MTIILYDIPSNIPGVAWSPNTWKTRFCLNYKGLPYKTEWVEYPDIEAHCKKLGIKPTGKNFWTGGTDDLYTLPAIYDASTDTYIADSIPIAEYLDKTYPDTPLIFPPGTKALQLAFQGTFMPCLSPLWLLMGVSTLSKLNPPSADYFRKTREGSHPGVTIEEMCPKGEKAKEHWEKLEKGLEKIAGWYNKAEGGPFIMGETVSWGDIVVGSILVWQKVLWGEESEQWKDWSSRRLLSDSISLPFFLVLVFVCVHIAHGLLLISRRPRATQLNVDSEQHKLPDPATFHFYFTHRRNQLEDNSSTNLKEHGGWVIFGYSVARLAGCLVLLGLSLRSLVNGCGLLNERDVEMRSGRWWAECPEVYMTATYLYASALMLFSMSFTTWSAYTRRFSMLVLTSTFFVYIYRNLWPLVTYTKQPRDLERVGRLIWVEILLLWVVTVFVPLFIPRRYIPFDIMDAMPVPNDEQVCSIASFISFAYLDPVIFLGYRVPHLKPEQLPPLSDTDYTKTLVKRHFPHVDPYSGAKRQHLFFGLIKAFRKEYTLMAFSLLGQNLAEYFNPIAINRILKYMETGGQGATVKPWFWIICLFLGPTFTGILYQLYIFVATKVLTHAQALITQLVFEHTLRIRFVAETRREEDDDSKSNQGGDETETETETETDGGADPAEGTQSETDTATVGSTSSAPSSASNKGKGKATSTNTQETDAQPEKSPTDMNSNLIGKINNFVTSDLGNIIDARNFLYLVLEVPVQITLSTIFLYQLLGWSTFVGIFCLIVLTPVPGYAGKLIQDVQVKRMEMTDARVQDVTEVVNVLRMIKLFGWEERMSNRLQDRRSAELRALFKLKVLQAFTGLANTIIPTLSMVATFTTFTVIMKRPLTPSTVFSSITVFSILRTQLWSISDEISTSVQGKVSLDRITKFLQETELLDRFTTEGKKELEQDSPDSEHAADSHPRDSDVVGFRNATFSWNRKAVDSTSRPAKTPFKLRINGELFFKPGCINLIVGPTGSGKTSVLMALLGEMHFIPSSTDSWFNLPRDQGVAYAAQESWVQNDTIRENVLFGLPYDEGRYRKVLYQCALERDLELFDAGDLTEVGERGITLSGGQKARITLARAIYSNAKILLLDDILAALDVHTAVWIVNKCLCGDLVKGRTVLLVTHNVALVSPIAQFIVSMQDGTVESQGEDAIAVLAEDTSLLREVAIKKEELDIASQEIPALAKKEMSIDGKLVVEEEITEGRVTWKSYRLFLSSLGGDHPVLFFACWLCGFLLADSLRASQTWFLGFWGSHYENHDPSEVSVSFYLAIYTSIVVFTVIVNMSSYILYVTGTMRASNRIHTALVTSVLHSTLRWLDETPVSRIITRCTQDIREVDGPVATTFLYLSSKVVAMVINFGAIMIFAPLFLIPGFFVATFALYLGNIYMKAQLSVKRELSNARAPVLGHFGAAISGIVSLRAYGAQIPFTKESLRRTDFYLRVARISFNLNRWIGVRISILGSIFQAALATYLVYGHKIGSANTGFTLALAAEFCSVILYWVRFYNDFEVQANSLERIQNYVDIDHEPSPTDEGKPPGAWPTSGNIVAENLSARYSKNGPTVLHNLSFRLESGQRVGIVGRTGSGKSSLTLALLRCILTEGTVYFDGLPTNKINLDALRSNITIIPQSPELISGTLRRNLDPFEQYEDFVLNDVLRSVGLFSIRDEEGNSRLTLESLISSGGGNLSVGERQIIALARAMLRGSKLLILDEATSAIDYKTDAIIQTTLREKLAHDVTVITVAHRLQTVMDADKIMVLDEGRLVEFDSPSSLLQTEGSRFKALVDESGDRARLYAMASKAT</sequence>
<keyword evidence="2" id="KW-0813">Transport</keyword>
<dbReference type="InterPro" id="IPR054416">
    <property type="entry name" value="GST_UstS-like_C"/>
</dbReference>
<keyword evidence="4" id="KW-0677">Repeat</keyword>
<keyword evidence="15" id="KW-1185">Reference proteome</keyword>
<dbReference type="PANTHER" id="PTHR24223:SF356">
    <property type="entry name" value="ATP-BINDING CASSETTE TRANSPORTER ABC4"/>
    <property type="match status" value="1"/>
</dbReference>
<dbReference type="Gene3D" id="3.40.30.10">
    <property type="entry name" value="Glutaredoxin"/>
    <property type="match status" value="1"/>
</dbReference>
<dbReference type="Gene3D" id="1.20.1050.10">
    <property type="match status" value="1"/>
</dbReference>
<evidence type="ECO:0000256" key="3">
    <source>
        <dbReference type="ARBA" id="ARBA00022692"/>
    </source>
</evidence>
<feature type="transmembrane region" description="Helical" evidence="10">
    <location>
        <begin position="1479"/>
        <end position="1500"/>
    </location>
</feature>
<keyword evidence="7 10" id="KW-1133">Transmembrane helix</keyword>
<dbReference type="InterPro" id="IPR036282">
    <property type="entry name" value="Glutathione-S-Trfase_C_sf"/>
</dbReference>
<feature type="domain" description="ABC transporter" evidence="12">
    <location>
        <begin position="954"/>
        <end position="1195"/>
    </location>
</feature>
<feature type="domain" description="ABC transporter" evidence="12">
    <location>
        <begin position="1571"/>
        <end position="1808"/>
    </location>
</feature>
<dbReference type="SUPFAM" id="SSF52540">
    <property type="entry name" value="P-loop containing nucleoside triphosphate hydrolases"/>
    <property type="match status" value="2"/>
</dbReference>
<evidence type="ECO:0000256" key="6">
    <source>
        <dbReference type="ARBA" id="ARBA00022840"/>
    </source>
</evidence>
<dbReference type="FunFam" id="1.20.1560.10:FF:000013">
    <property type="entry name" value="ABC transporter C family member 2"/>
    <property type="match status" value="1"/>
</dbReference>
<feature type="transmembrane region" description="Helical" evidence="10">
    <location>
        <begin position="390"/>
        <end position="407"/>
    </location>
</feature>
<feature type="transmembrane region" description="Helical" evidence="10">
    <location>
        <begin position="1506"/>
        <end position="1527"/>
    </location>
</feature>
<evidence type="ECO:0000259" key="11">
    <source>
        <dbReference type="PROSITE" id="PS50404"/>
    </source>
</evidence>
<feature type="compositionally biased region" description="Basic and acidic residues" evidence="9">
    <location>
        <begin position="929"/>
        <end position="952"/>
    </location>
</feature>
<dbReference type="InterPro" id="IPR004045">
    <property type="entry name" value="Glutathione_S-Trfase_N"/>
</dbReference>
<dbReference type="Gene3D" id="3.40.50.300">
    <property type="entry name" value="P-loop containing nucleotide triphosphate hydrolases"/>
    <property type="match status" value="2"/>
</dbReference>
<evidence type="ECO:0000256" key="1">
    <source>
        <dbReference type="ARBA" id="ARBA00004141"/>
    </source>
</evidence>
<feature type="domain" description="GST N-terminal" evidence="11">
    <location>
        <begin position="8"/>
        <end position="102"/>
    </location>
</feature>
<accession>A0A8H4QVM0</accession>
<protein>
    <recommendedName>
        <fullName evidence="16">P-loop containing nucleoside triphosphate hydrolase protein</fullName>
    </recommendedName>
</protein>
<dbReference type="InterPro" id="IPR003593">
    <property type="entry name" value="AAA+_ATPase"/>
</dbReference>
<feature type="transmembrane region" description="Helical" evidence="10">
    <location>
        <begin position="1382"/>
        <end position="1409"/>
    </location>
</feature>
<evidence type="ECO:0000256" key="5">
    <source>
        <dbReference type="ARBA" id="ARBA00022741"/>
    </source>
</evidence>
<gene>
    <name evidence="14" type="ORF">D9613_006228</name>
</gene>
<feature type="transmembrane region" description="Helical" evidence="10">
    <location>
        <begin position="242"/>
        <end position="262"/>
    </location>
</feature>
<dbReference type="GO" id="GO:0140359">
    <property type="term" value="F:ABC-type transporter activity"/>
    <property type="evidence" value="ECO:0007669"/>
    <property type="project" value="InterPro"/>
</dbReference>
<dbReference type="FunFam" id="3.40.50.300:FF:000838">
    <property type="entry name" value="ABC multidrug transporter (Eurofung)"/>
    <property type="match status" value="1"/>
</dbReference>
<feature type="compositionally biased region" description="Acidic residues" evidence="9">
    <location>
        <begin position="646"/>
        <end position="658"/>
    </location>
</feature>
<keyword evidence="6" id="KW-0067">ATP-binding</keyword>
<feature type="domain" description="ABC transmembrane type-1" evidence="13">
    <location>
        <begin position="541"/>
        <end position="904"/>
    </location>
</feature>
<dbReference type="SMART" id="SM00382">
    <property type="entry name" value="AAA"/>
    <property type="match status" value="2"/>
</dbReference>
<comment type="caution">
    <text evidence="14">The sequence shown here is derived from an EMBL/GenBank/DDBJ whole genome shotgun (WGS) entry which is preliminary data.</text>
</comment>
<evidence type="ECO:0000256" key="8">
    <source>
        <dbReference type="ARBA" id="ARBA00023136"/>
    </source>
</evidence>
<evidence type="ECO:0000256" key="9">
    <source>
        <dbReference type="SAM" id="MobiDB-lite"/>
    </source>
</evidence>
<keyword evidence="3 10" id="KW-0812">Transmembrane</keyword>
<dbReference type="SUPFAM" id="SSF90123">
    <property type="entry name" value="ABC transporter transmembrane region"/>
    <property type="match status" value="2"/>
</dbReference>